<accession>F8NPC7</accession>
<dbReference type="Proteomes" id="UP000008064">
    <property type="component" value="Unassembled WGS sequence"/>
</dbReference>
<sequence>MEVDGGTLDAADNDARLGLLSDCLGGGANENEGTDDDGPAGWLGAAVGPPVAGGNKFHFGFSPAPVEVGSGRFDDGVGRPLVTVLRPEVCLDTSAVLDVAPNEKGVEAAALFSETCAGLSAGFVKLILLTGVGAGAVNKGVGTAALAPNSGAVTLVGSSPAFFWGPDSFFCSCTLARIFAIASASRSCFSHFENRDERRVGLSPTPPKSAGVGRLYDEATRRPGTFCDCWKGLMRIPTLVAIDWRKGRRAIGLSFVDSQSKFLPVFEGESGTSPGVWGSTDTLGVSCQTSSCRSSA</sequence>
<evidence type="ECO:0000313" key="1">
    <source>
        <dbReference type="EMBL" id="EGO28119.1"/>
    </source>
</evidence>
<dbReference type="EMBL" id="GL945431">
    <property type="protein sequence ID" value="EGO28119.1"/>
    <property type="molecule type" value="Genomic_DNA"/>
</dbReference>
<reference evidence="1" key="1">
    <citation type="submission" date="2011-04" db="EMBL/GenBank/DDBJ databases">
        <title>Evolution of plant cell wall degrading machinery underlies the functional diversity of forest fungi.</title>
        <authorList>
            <consortium name="US DOE Joint Genome Institute (JGI-PGF)"/>
            <person name="Eastwood D.C."/>
            <person name="Floudas D."/>
            <person name="Binder M."/>
            <person name="Majcherczyk A."/>
            <person name="Schneider P."/>
            <person name="Aerts A."/>
            <person name="Asiegbu F.O."/>
            <person name="Baker S.E."/>
            <person name="Barry K."/>
            <person name="Bendiksby M."/>
            <person name="Blumentritt M."/>
            <person name="Coutinho P.M."/>
            <person name="Cullen D."/>
            <person name="Cullen D."/>
            <person name="Gathman A."/>
            <person name="Goodell B."/>
            <person name="Henrissat B."/>
            <person name="Ihrmark K."/>
            <person name="Kauserud H."/>
            <person name="Kohler A."/>
            <person name="LaButti K."/>
            <person name="Lapidus A."/>
            <person name="Lavin J.L."/>
            <person name="Lee Y.-H."/>
            <person name="Lindquist E."/>
            <person name="Lilly W."/>
            <person name="Lucas S."/>
            <person name="Morin E."/>
            <person name="Murat C."/>
            <person name="Oguiza J.A."/>
            <person name="Park J."/>
            <person name="Pisabarro A.G."/>
            <person name="Riley R."/>
            <person name="Rosling A."/>
            <person name="Salamov A."/>
            <person name="Schmidt O."/>
            <person name="Schmutz J."/>
            <person name="Skrede I."/>
            <person name="Stenlid J."/>
            <person name="Wiebenga A."/>
            <person name="Xie X."/>
            <person name="Kues U."/>
            <person name="Hibbett D.S."/>
            <person name="Hoffmeister D."/>
            <person name="Hogberg N."/>
            <person name="Martin F."/>
            <person name="Grigoriev I.V."/>
            <person name="Watkinson S.C."/>
        </authorList>
    </citation>
    <scope>NUCLEOTIDE SEQUENCE</scope>
    <source>
        <strain evidence="1">S7.9</strain>
    </source>
</reference>
<feature type="non-terminal residue" evidence="1">
    <location>
        <position position="296"/>
    </location>
</feature>
<dbReference type="HOGENOM" id="CLU_941849_0_0_1"/>
<dbReference type="OrthoDB" id="10565127at2759"/>
<name>F8NPC7_SERL9</name>
<organism>
    <name type="scientific">Serpula lacrymans var. lacrymans (strain S7.9)</name>
    <name type="common">Dry rot fungus</name>
    <dbReference type="NCBI Taxonomy" id="578457"/>
    <lineage>
        <taxon>Eukaryota</taxon>
        <taxon>Fungi</taxon>
        <taxon>Dikarya</taxon>
        <taxon>Basidiomycota</taxon>
        <taxon>Agaricomycotina</taxon>
        <taxon>Agaricomycetes</taxon>
        <taxon>Agaricomycetidae</taxon>
        <taxon>Boletales</taxon>
        <taxon>Coniophorineae</taxon>
        <taxon>Serpulaceae</taxon>
        <taxon>Serpula</taxon>
    </lineage>
</organism>
<protein>
    <submittedName>
        <fullName evidence="1">Uncharacterized protein</fullName>
    </submittedName>
</protein>
<dbReference type="GeneID" id="18818412"/>
<dbReference type="KEGG" id="sla:SERLADRAFT_462642"/>
<gene>
    <name evidence="1" type="ORF">SERLADRAFT_462642</name>
</gene>
<proteinExistence type="predicted"/>
<dbReference type="AlphaFoldDB" id="F8NPC7"/>
<dbReference type="RefSeq" id="XP_007316210.1">
    <property type="nucleotide sequence ID" value="XM_007316148.1"/>
</dbReference>